<proteinExistence type="predicted"/>
<protein>
    <submittedName>
        <fullName evidence="2">Uncharacterized protein</fullName>
    </submittedName>
</protein>
<feature type="compositionally biased region" description="Basic and acidic residues" evidence="1">
    <location>
        <begin position="1"/>
        <end position="12"/>
    </location>
</feature>
<dbReference type="EMBL" id="PFRH01000095">
    <property type="protein sequence ID" value="PJC52427.1"/>
    <property type="molecule type" value="Genomic_DNA"/>
</dbReference>
<evidence type="ECO:0000313" key="3">
    <source>
        <dbReference type="Proteomes" id="UP000231456"/>
    </source>
</evidence>
<gene>
    <name evidence="2" type="ORF">CO030_02935</name>
</gene>
<dbReference type="AlphaFoldDB" id="A0A2M8F9M1"/>
<organism evidence="2 3">
    <name type="scientific">Candidatus Magasanikbacteria bacterium CG_4_9_14_0_2_um_filter_42_11</name>
    <dbReference type="NCBI Taxonomy" id="1974643"/>
    <lineage>
        <taxon>Bacteria</taxon>
        <taxon>Candidatus Magasanikiibacteriota</taxon>
    </lineage>
</organism>
<evidence type="ECO:0000256" key="1">
    <source>
        <dbReference type="SAM" id="MobiDB-lite"/>
    </source>
</evidence>
<reference evidence="3" key="1">
    <citation type="submission" date="2017-09" db="EMBL/GenBank/DDBJ databases">
        <title>Depth-based differentiation of microbial function through sediment-hosted aquifers and enrichment of novel symbionts in the deep terrestrial subsurface.</title>
        <authorList>
            <person name="Probst A.J."/>
            <person name="Ladd B."/>
            <person name="Jarett J.K."/>
            <person name="Geller-Mcgrath D.E."/>
            <person name="Sieber C.M.K."/>
            <person name="Emerson J.B."/>
            <person name="Anantharaman K."/>
            <person name="Thomas B.C."/>
            <person name="Malmstrom R."/>
            <person name="Stieglmeier M."/>
            <person name="Klingl A."/>
            <person name="Woyke T."/>
            <person name="Ryan C.M."/>
            <person name="Banfield J.F."/>
        </authorList>
    </citation>
    <scope>NUCLEOTIDE SEQUENCE [LARGE SCALE GENOMIC DNA]</scope>
</reference>
<accession>A0A2M8F9M1</accession>
<name>A0A2M8F9M1_9BACT</name>
<comment type="caution">
    <text evidence="2">The sequence shown here is derived from an EMBL/GenBank/DDBJ whole genome shotgun (WGS) entry which is preliminary data.</text>
</comment>
<dbReference type="Proteomes" id="UP000231456">
    <property type="component" value="Unassembled WGS sequence"/>
</dbReference>
<feature type="region of interest" description="Disordered" evidence="1">
    <location>
        <begin position="1"/>
        <end position="64"/>
    </location>
</feature>
<evidence type="ECO:0000313" key="2">
    <source>
        <dbReference type="EMBL" id="PJC52427.1"/>
    </source>
</evidence>
<sequence length="64" mass="7120">MPVEQAHIHPDKPSYPLRPEDPEQEEPSSVRIGNIGGVPMGESPHHHDEDADEDENNIVETTIV</sequence>